<dbReference type="GO" id="GO:0005829">
    <property type="term" value="C:cytosol"/>
    <property type="evidence" value="ECO:0007669"/>
    <property type="project" value="TreeGrafter"/>
</dbReference>
<evidence type="ECO:0000256" key="9">
    <source>
        <dbReference type="ARBA" id="ARBA00022741"/>
    </source>
</evidence>
<dbReference type="InterPro" id="IPR023458">
    <property type="entry name" value="Met-tRNA_ligase_1"/>
</dbReference>
<keyword evidence="13 16" id="KW-0648">Protein biosynthesis</keyword>
<evidence type="ECO:0000256" key="11">
    <source>
        <dbReference type="ARBA" id="ARBA00022840"/>
    </source>
</evidence>
<evidence type="ECO:0000313" key="18">
    <source>
        <dbReference type="EMBL" id="PWN57602.1"/>
    </source>
</evidence>
<dbReference type="PANTHER" id="PTHR45765:SF1">
    <property type="entry name" value="METHIONINE--TRNA LIGASE, CYTOPLASMIC"/>
    <property type="match status" value="1"/>
</dbReference>
<dbReference type="InterPro" id="IPR041872">
    <property type="entry name" value="Anticodon_Met"/>
</dbReference>
<comment type="caution">
    <text evidence="18">The sequence shown here is derived from an EMBL/GenBank/DDBJ whole genome shotgun (WGS) entry which is preliminary data.</text>
</comment>
<keyword evidence="8 16" id="KW-0479">Metal-binding</keyword>
<dbReference type="CDD" id="cd00814">
    <property type="entry name" value="MetRS_core"/>
    <property type="match status" value="1"/>
</dbReference>
<keyword evidence="11 16" id="KW-0067">ATP-binding</keyword>
<dbReference type="SUPFAM" id="SSF50249">
    <property type="entry name" value="Nucleic acid-binding proteins"/>
    <property type="match status" value="1"/>
</dbReference>
<dbReference type="InterPro" id="IPR012340">
    <property type="entry name" value="NA-bd_OB-fold"/>
</dbReference>
<dbReference type="NCBIfam" id="NF001100">
    <property type="entry name" value="PRK00133.1"/>
    <property type="match status" value="1"/>
</dbReference>
<dbReference type="GO" id="GO:0046872">
    <property type="term" value="F:metal ion binding"/>
    <property type="evidence" value="ECO:0007669"/>
    <property type="project" value="UniProtKB-KW"/>
</dbReference>
<protein>
    <recommendedName>
        <fullName evidence="16">Methionine--tRNA ligase</fullName>
        <ecNumber evidence="16">6.1.1.10</ecNumber>
    </recommendedName>
    <alternativeName>
        <fullName evidence="16">Methionyl-tRNA synthetase</fullName>
        <shortName evidence="16">MetRS</shortName>
    </alternativeName>
</protein>
<keyword evidence="9 16" id="KW-0547">Nucleotide-binding</keyword>
<dbReference type="HAMAP" id="MF_00098">
    <property type="entry name" value="Met_tRNA_synth_type1"/>
    <property type="match status" value="1"/>
</dbReference>
<keyword evidence="6 16" id="KW-0820">tRNA-binding</keyword>
<keyword evidence="5 16" id="KW-0963">Cytoplasm</keyword>
<dbReference type="NCBIfam" id="TIGR00399">
    <property type="entry name" value="metG_C_term"/>
    <property type="match status" value="1"/>
</dbReference>
<comment type="subunit">
    <text evidence="4 16">Homodimer.</text>
</comment>
<dbReference type="InterPro" id="IPR015413">
    <property type="entry name" value="Methionyl/Leucyl_tRNA_Synth"/>
</dbReference>
<dbReference type="Gene3D" id="2.20.28.20">
    <property type="entry name" value="Methionyl-tRNA synthetase, Zn-domain"/>
    <property type="match status" value="1"/>
</dbReference>
<dbReference type="GO" id="GO:0000049">
    <property type="term" value="F:tRNA binding"/>
    <property type="evidence" value="ECO:0007669"/>
    <property type="project" value="UniProtKB-UniRule"/>
</dbReference>
<dbReference type="SUPFAM" id="SSF52374">
    <property type="entry name" value="Nucleotidylyl transferase"/>
    <property type="match status" value="1"/>
</dbReference>
<dbReference type="InterPro" id="IPR009080">
    <property type="entry name" value="tRNAsynth_Ia_anticodon-bd"/>
</dbReference>
<evidence type="ECO:0000256" key="14">
    <source>
        <dbReference type="ARBA" id="ARBA00023146"/>
    </source>
</evidence>
<dbReference type="PRINTS" id="PR01041">
    <property type="entry name" value="TRNASYNTHMET"/>
</dbReference>
<dbReference type="InterPro" id="IPR014729">
    <property type="entry name" value="Rossmann-like_a/b/a_fold"/>
</dbReference>
<evidence type="ECO:0000256" key="10">
    <source>
        <dbReference type="ARBA" id="ARBA00022833"/>
    </source>
</evidence>
<feature type="short sequence motif" description="'HIGH' region" evidence="16">
    <location>
        <begin position="12"/>
        <end position="22"/>
    </location>
</feature>
<dbReference type="GO" id="GO:0006431">
    <property type="term" value="P:methionyl-tRNA aminoacylation"/>
    <property type="evidence" value="ECO:0007669"/>
    <property type="project" value="UniProtKB-UniRule"/>
</dbReference>
<organism evidence="18 19">
    <name type="scientific">Abyssibacter profundi</name>
    <dbReference type="NCBI Taxonomy" id="2182787"/>
    <lineage>
        <taxon>Bacteria</taxon>
        <taxon>Pseudomonadati</taxon>
        <taxon>Pseudomonadota</taxon>
        <taxon>Gammaproteobacteria</taxon>
        <taxon>Chromatiales</taxon>
        <taxon>Oceanococcaceae</taxon>
        <taxon>Abyssibacter</taxon>
    </lineage>
</organism>
<keyword evidence="7 16" id="KW-0436">Ligase</keyword>
<feature type="binding site" evidence="16">
    <location>
        <position position="332"/>
    </location>
    <ligand>
        <name>ATP</name>
        <dbReference type="ChEBI" id="CHEBI:30616"/>
    </ligand>
</feature>
<feature type="binding site" evidence="16">
    <location>
        <position position="146"/>
    </location>
    <ligand>
        <name>Zn(2+)</name>
        <dbReference type="ChEBI" id="CHEBI:29105"/>
    </ligand>
</feature>
<evidence type="ECO:0000313" key="19">
    <source>
        <dbReference type="Proteomes" id="UP000251800"/>
    </source>
</evidence>
<dbReference type="PROSITE" id="PS50886">
    <property type="entry name" value="TRBD"/>
    <property type="match status" value="1"/>
</dbReference>
<evidence type="ECO:0000256" key="5">
    <source>
        <dbReference type="ARBA" id="ARBA00022490"/>
    </source>
</evidence>
<dbReference type="InterPro" id="IPR033911">
    <property type="entry name" value="MetRS_core"/>
</dbReference>
<dbReference type="InterPro" id="IPR029038">
    <property type="entry name" value="MetRS_Zn"/>
</dbReference>
<evidence type="ECO:0000256" key="6">
    <source>
        <dbReference type="ARBA" id="ARBA00022555"/>
    </source>
</evidence>
<dbReference type="CDD" id="cd02800">
    <property type="entry name" value="tRNA_bind_EcMetRS_like"/>
    <property type="match status" value="1"/>
</dbReference>
<evidence type="ECO:0000256" key="15">
    <source>
        <dbReference type="ARBA" id="ARBA00047364"/>
    </source>
</evidence>
<evidence type="ECO:0000256" key="4">
    <source>
        <dbReference type="ARBA" id="ARBA00011738"/>
    </source>
</evidence>
<dbReference type="InterPro" id="IPR002547">
    <property type="entry name" value="tRNA-bd_dom"/>
</dbReference>
<dbReference type="OrthoDB" id="9810191at2"/>
<dbReference type="Proteomes" id="UP000251800">
    <property type="component" value="Unassembled WGS sequence"/>
</dbReference>
<comment type="cofactor">
    <cofactor evidence="16">
        <name>Zn(2+)</name>
        <dbReference type="ChEBI" id="CHEBI:29105"/>
    </cofactor>
    <text evidence="16">Binds 1 zinc ion per subunit.</text>
</comment>
<feature type="short sequence motif" description="'KMSKS' region" evidence="16">
    <location>
        <begin position="329"/>
        <end position="333"/>
    </location>
</feature>
<gene>
    <name evidence="16 18" type="primary">metG</name>
    <name evidence="18" type="ORF">DEH80_00215</name>
</gene>
<reference evidence="18 19" key="1">
    <citation type="submission" date="2018-05" db="EMBL/GenBank/DDBJ databases">
        <title>Abyssibacter profundi OUC007T gen. nov., sp. nov, a marine bacterium isolated from seawater of the Mariana Trench.</title>
        <authorList>
            <person name="Zhou S."/>
        </authorList>
    </citation>
    <scope>NUCLEOTIDE SEQUENCE [LARGE SCALE GENOMIC DNA]</scope>
    <source>
        <strain evidence="18 19">OUC007</strain>
    </source>
</reference>
<keyword evidence="12 16" id="KW-0694">RNA-binding</keyword>
<feature type="binding site" evidence="16">
    <location>
        <position position="143"/>
    </location>
    <ligand>
        <name>Zn(2+)</name>
        <dbReference type="ChEBI" id="CHEBI:29105"/>
    </ligand>
</feature>
<accession>A0A363UQ39</accession>
<dbReference type="GO" id="GO:0004825">
    <property type="term" value="F:methionine-tRNA ligase activity"/>
    <property type="evidence" value="ECO:0007669"/>
    <property type="project" value="UniProtKB-UniRule"/>
</dbReference>
<dbReference type="EMBL" id="QEQK01000001">
    <property type="protein sequence ID" value="PWN57602.1"/>
    <property type="molecule type" value="Genomic_DNA"/>
</dbReference>
<keyword evidence="14 16" id="KW-0030">Aminoacyl-tRNA synthetase</keyword>
<dbReference type="AlphaFoldDB" id="A0A363UQ39"/>
<dbReference type="NCBIfam" id="TIGR00398">
    <property type="entry name" value="metG"/>
    <property type="match status" value="1"/>
</dbReference>
<dbReference type="Gene3D" id="1.10.730.10">
    <property type="entry name" value="Isoleucyl-tRNA Synthetase, Domain 1"/>
    <property type="match status" value="1"/>
</dbReference>
<dbReference type="Pfam" id="PF09334">
    <property type="entry name" value="tRNA-synt_1g"/>
    <property type="match status" value="1"/>
</dbReference>
<dbReference type="Gene3D" id="2.40.50.140">
    <property type="entry name" value="Nucleic acid-binding proteins"/>
    <property type="match status" value="1"/>
</dbReference>
<dbReference type="Gene3D" id="3.40.50.620">
    <property type="entry name" value="HUPs"/>
    <property type="match status" value="1"/>
</dbReference>
<evidence type="ECO:0000256" key="8">
    <source>
        <dbReference type="ARBA" id="ARBA00022723"/>
    </source>
</evidence>
<sequence>MSRTLFVTSALPYANGPIHLGHMVEHVQSDTWVRYQRMAGHRVIYCCADDAHGSGIMLKAEAEGITPEELIGRFKNEHLRDFVDFGVEYDNYHSTHSDENAELAALIFNRLQDAGLIDARDVEQAYDAKRGMFLPDRFIKGTCPSCKTPDQYGDNCEACGATYRPTDLIDPVSVVSGETPVQKSSEHFFFRLPTMETYLREFLDSGVVQDSVAPKLAEWFKAGLKDWDISRDAPYFGFEIPGAPGKYFYVWVDAPVGYMASLKHLAARDPEIDFDAIWSKDSEAEVYHFIGKDIIYFHALFWPAMLEAAGFRSPTGVFAHGMITLNGEKMSKSRGTFITARTWLDHLPAEPLRYFYASRITGSIEDMDLGLQDFMQIVNADLVGKYVNIASRTANFITKRFGGVLGDAVDQAVLERVTAVADDIAAAYDARNFAKATRLAMAAADAVNAYIAEQQPWVIAKDPERGADLQRVCTTALTAFRDLTVYLKPVLPTMAAKVEAFLNLSPLQWSALGQPLHGQSINKFKPLMTRIEEKQVTAMQDAAKEMAAAAKTPAKAAPTQDDVIGIDDFMKVDLRVARVADVQPVEGADKLLQLTLDVGELGTRNVFAGIKSAYEPEQLKDKLVVVVANLAPRKMRFGVSEGMVIAAGNDQGIYVISPDSGATPGSRVK</sequence>
<evidence type="ECO:0000256" key="2">
    <source>
        <dbReference type="ARBA" id="ARBA00004496"/>
    </source>
</evidence>
<keyword evidence="10 16" id="KW-0862">Zinc</keyword>
<dbReference type="Pfam" id="PF19303">
    <property type="entry name" value="Anticodon_3"/>
    <property type="match status" value="1"/>
</dbReference>
<feature type="domain" description="TRNA-binding" evidence="17">
    <location>
        <begin position="568"/>
        <end position="669"/>
    </location>
</feature>
<evidence type="ECO:0000256" key="16">
    <source>
        <dbReference type="HAMAP-Rule" id="MF_00098"/>
    </source>
</evidence>
<keyword evidence="19" id="KW-1185">Reference proteome</keyword>
<name>A0A363UQ39_9GAMM</name>
<evidence type="ECO:0000256" key="7">
    <source>
        <dbReference type="ARBA" id="ARBA00022598"/>
    </source>
</evidence>
<feature type="binding site" evidence="16">
    <location>
        <position position="159"/>
    </location>
    <ligand>
        <name>Zn(2+)</name>
        <dbReference type="ChEBI" id="CHEBI:29105"/>
    </ligand>
</feature>
<evidence type="ECO:0000256" key="13">
    <source>
        <dbReference type="ARBA" id="ARBA00022917"/>
    </source>
</evidence>
<comment type="catalytic activity">
    <reaction evidence="15 16">
        <text>tRNA(Met) + L-methionine + ATP = L-methionyl-tRNA(Met) + AMP + diphosphate</text>
        <dbReference type="Rhea" id="RHEA:13481"/>
        <dbReference type="Rhea" id="RHEA-COMP:9667"/>
        <dbReference type="Rhea" id="RHEA-COMP:9698"/>
        <dbReference type="ChEBI" id="CHEBI:30616"/>
        <dbReference type="ChEBI" id="CHEBI:33019"/>
        <dbReference type="ChEBI" id="CHEBI:57844"/>
        <dbReference type="ChEBI" id="CHEBI:78442"/>
        <dbReference type="ChEBI" id="CHEBI:78530"/>
        <dbReference type="ChEBI" id="CHEBI:456215"/>
        <dbReference type="EC" id="6.1.1.10"/>
    </reaction>
</comment>
<dbReference type="InterPro" id="IPR001412">
    <property type="entry name" value="aa-tRNA-synth_I_CS"/>
</dbReference>
<dbReference type="SUPFAM" id="SSF57770">
    <property type="entry name" value="Methionyl-tRNA synthetase (MetRS), Zn-domain"/>
    <property type="match status" value="1"/>
</dbReference>
<evidence type="ECO:0000256" key="3">
    <source>
        <dbReference type="ARBA" id="ARBA00008258"/>
    </source>
</evidence>
<evidence type="ECO:0000256" key="12">
    <source>
        <dbReference type="ARBA" id="ARBA00022884"/>
    </source>
</evidence>
<comment type="similarity">
    <text evidence="3 16">Belongs to the class-I aminoacyl-tRNA synthetase family. MetG type 1 subfamily.</text>
</comment>
<dbReference type="Pfam" id="PF01588">
    <property type="entry name" value="tRNA_bind"/>
    <property type="match status" value="1"/>
</dbReference>
<dbReference type="SUPFAM" id="SSF47323">
    <property type="entry name" value="Anticodon-binding domain of a subclass of class I aminoacyl-tRNA synthetases"/>
    <property type="match status" value="1"/>
</dbReference>
<dbReference type="RefSeq" id="WP_109718458.1">
    <property type="nucleotide sequence ID" value="NZ_QEQK01000001.1"/>
</dbReference>
<dbReference type="GO" id="GO:0005524">
    <property type="term" value="F:ATP binding"/>
    <property type="evidence" value="ECO:0007669"/>
    <property type="project" value="UniProtKB-UniRule"/>
</dbReference>
<feature type="binding site" evidence="16">
    <location>
        <position position="156"/>
    </location>
    <ligand>
        <name>Zn(2+)</name>
        <dbReference type="ChEBI" id="CHEBI:29105"/>
    </ligand>
</feature>
<evidence type="ECO:0000256" key="1">
    <source>
        <dbReference type="ARBA" id="ARBA00003314"/>
    </source>
</evidence>
<dbReference type="EC" id="6.1.1.10" evidence="16"/>
<dbReference type="FunFam" id="2.20.28.20:FF:000001">
    <property type="entry name" value="Methionine--tRNA ligase"/>
    <property type="match status" value="1"/>
</dbReference>
<comment type="function">
    <text evidence="1 16">Is required not only for elongation of protein synthesis but also for the initiation of all mRNA translation through initiator tRNA(fMet) aminoacylation.</text>
</comment>
<proteinExistence type="inferred from homology"/>
<dbReference type="PROSITE" id="PS00178">
    <property type="entry name" value="AA_TRNA_LIGASE_I"/>
    <property type="match status" value="1"/>
</dbReference>
<comment type="subcellular location">
    <subcellularLocation>
        <location evidence="2 16">Cytoplasm</location>
    </subcellularLocation>
</comment>
<dbReference type="PANTHER" id="PTHR45765">
    <property type="entry name" value="METHIONINE--TRNA LIGASE"/>
    <property type="match status" value="1"/>
</dbReference>
<dbReference type="FunFam" id="2.40.50.140:FF:000042">
    <property type="entry name" value="Methionine--tRNA ligase"/>
    <property type="match status" value="1"/>
</dbReference>
<evidence type="ECO:0000259" key="17">
    <source>
        <dbReference type="PROSITE" id="PS50886"/>
    </source>
</evidence>
<dbReference type="InterPro" id="IPR014758">
    <property type="entry name" value="Met-tRNA_synth"/>
</dbReference>
<dbReference type="InterPro" id="IPR004495">
    <property type="entry name" value="Met-tRNA-synth_bsu_C"/>
</dbReference>